<proteinExistence type="predicted"/>
<dbReference type="PANTHER" id="PTHR47501">
    <property type="entry name" value="TRANSPOSASE-RELATED"/>
    <property type="match status" value="1"/>
</dbReference>
<sequence>MPNCASFWKKSSRSIQVAEQVKAEIGCCVITPVKTRWNSTYDSMKQLAEHIEKLDIIFDKADKTILLMSLEKEFLIAYKEVVGPVAWALDKLQGENNMFLSYLAPIIHQAKSKLDSFSASESAFLSHLAAALITGFQQRYSKILNLDLKEAFNEIMSAISLPQFKLWWIGDPESKERCKAAFITEAKKYESCAAAQSCTDACEADACNDDDLFDFQKELAKTPTTQENAEL</sequence>
<dbReference type="PANTHER" id="PTHR47501:SF5">
    <property type="entry name" value="HAT C-TERMINAL DIMERISATION DOMAIN-CONTAINING PROTEIN"/>
    <property type="match status" value="1"/>
</dbReference>
<dbReference type="SUPFAM" id="SSF53098">
    <property type="entry name" value="Ribonuclease H-like"/>
    <property type="match status" value="1"/>
</dbReference>
<organism evidence="1 2">
    <name type="scientific">Orchesella dallaii</name>
    <dbReference type="NCBI Taxonomy" id="48710"/>
    <lineage>
        <taxon>Eukaryota</taxon>
        <taxon>Metazoa</taxon>
        <taxon>Ecdysozoa</taxon>
        <taxon>Arthropoda</taxon>
        <taxon>Hexapoda</taxon>
        <taxon>Collembola</taxon>
        <taxon>Entomobryomorpha</taxon>
        <taxon>Entomobryoidea</taxon>
        <taxon>Orchesellidae</taxon>
        <taxon>Orchesellinae</taxon>
        <taxon>Orchesella</taxon>
    </lineage>
</organism>
<evidence type="ECO:0000313" key="1">
    <source>
        <dbReference type="EMBL" id="CAL8140893.1"/>
    </source>
</evidence>
<reference evidence="1 2" key="1">
    <citation type="submission" date="2024-08" db="EMBL/GenBank/DDBJ databases">
        <authorList>
            <person name="Cucini C."/>
            <person name="Frati F."/>
        </authorList>
    </citation>
    <scope>NUCLEOTIDE SEQUENCE [LARGE SCALE GENOMIC DNA]</scope>
</reference>
<name>A0ABP1S1C4_9HEXA</name>
<dbReference type="Proteomes" id="UP001642540">
    <property type="component" value="Unassembled WGS sequence"/>
</dbReference>
<keyword evidence="2" id="KW-1185">Reference proteome</keyword>
<comment type="caution">
    <text evidence="1">The sequence shown here is derived from an EMBL/GenBank/DDBJ whole genome shotgun (WGS) entry which is preliminary data.</text>
</comment>
<dbReference type="InterPro" id="IPR012337">
    <property type="entry name" value="RNaseH-like_sf"/>
</dbReference>
<evidence type="ECO:0000313" key="2">
    <source>
        <dbReference type="Proteomes" id="UP001642540"/>
    </source>
</evidence>
<protein>
    <submittedName>
        <fullName evidence="1">Uncharacterized protein</fullName>
    </submittedName>
</protein>
<accession>A0ABP1S1C4</accession>
<dbReference type="EMBL" id="CAXLJM020000141">
    <property type="protein sequence ID" value="CAL8140893.1"/>
    <property type="molecule type" value="Genomic_DNA"/>
</dbReference>
<gene>
    <name evidence="1" type="ORF">ODALV1_LOCUS28475</name>
</gene>